<dbReference type="RefSeq" id="WP_318296398.1">
    <property type="nucleotide sequence ID" value="NZ_BAAABQ010000024.1"/>
</dbReference>
<gene>
    <name evidence="2" type="ORF">BC739_003964</name>
</gene>
<evidence type="ECO:0000313" key="3">
    <source>
        <dbReference type="Proteomes" id="UP000517916"/>
    </source>
</evidence>
<dbReference type="Pfam" id="PF13021">
    <property type="entry name" value="DUF3885"/>
    <property type="match status" value="1"/>
</dbReference>
<reference evidence="2 3" key="1">
    <citation type="submission" date="2020-08" db="EMBL/GenBank/DDBJ databases">
        <title>Genomic Encyclopedia of Archaeal and Bacterial Type Strains, Phase II (KMG-II): from individual species to whole genera.</title>
        <authorList>
            <person name="Goeker M."/>
        </authorList>
    </citation>
    <scope>NUCLEOTIDE SEQUENCE [LARGE SCALE GENOMIC DNA]</scope>
    <source>
        <strain evidence="2 3">DSM 43850</strain>
    </source>
</reference>
<comment type="caution">
    <text evidence="2">The sequence shown here is derived from an EMBL/GenBank/DDBJ whole genome shotgun (WGS) entry which is preliminary data.</text>
</comment>
<proteinExistence type="predicted"/>
<sequence>MAGTLKHVYRDRWVRFHSLPASKRYPEHEAEYDIVLHRYNSVLDELFHAQEVRIVATDWSHNPEPPARSARHALWHPDARHWTSICTSERETDPDFITYDHLYVSRTRWQSGLIDDLLRAVADDAAHGVMITSPSFDRIHHPYDGGADVLLPTTDERDALKQRHTHWLSAHPGSL</sequence>
<dbReference type="Proteomes" id="UP000517916">
    <property type="component" value="Unassembled WGS sequence"/>
</dbReference>
<dbReference type="InterPro" id="IPR024976">
    <property type="entry name" value="DUF3885"/>
</dbReference>
<dbReference type="EMBL" id="JACJID010000003">
    <property type="protein sequence ID" value="MBA8926758.1"/>
    <property type="molecule type" value="Genomic_DNA"/>
</dbReference>
<organism evidence="2 3">
    <name type="scientific">Kutzneria viridogrisea</name>
    <dbReference type="NCBI Taxonomy" id="47990"/>
    <lineage>
        <taxon>Bacteria</taxon>
        <taxon>Bacillati</taxon>
        <taxon>Actinomycetota</taxon>
        <taxon>Actinomycetes</taxon>
        <taxon>Pseudonocardiales</taxon>
        <taxon>Pseudonocardiaceae</taxon>
        <taxon>Kutzneria</taxon>
    </lineage>
</organism>
<accession>A0ABR6BIP8</accession>
<evidence type="ECO:0000259" key="1">
    <source>
        <dbReference type="Pfam" id="PF13021"/>
    </source>
</evidence>
<protein>
    <recommendedName>
        <fullName evidence="1">DUF3885 domain-containing protein</fullName>
    </recommendedName>
</protein>
<feature type="domain" description="DUF3885" evidence="1">
    <location>
        <begin position="4"/>
        <end position="172"/>
    </location>
</feature>
<name>A0ABR6BIP8_9PSEU</name>
<keyword evidence="3" id="KW-1185">Reference proteome</keyword>
<evidence type="ECO:0000313" key="2">
    <source>
        <dbReference type="EMBL" id="MBA8926758.1"/>
    </source>
</evidence>